<protein>
    <submittedName>
        <fullName evidence="1">Uncharacterized protein</fullName>
    </submittedName>
</protein>
<evidence type="ECO:0000313" key="1">
    <source>
        <dbReference type="EMBL" id="RKF65952.1"/>
    </source>
</evidence>
<organism evidence="1 2">
    <name type="scientific">Erysiphe neolycopersici</name>
    <dbReference type="NCBI Taxonomy" id="212602"/>
    <lineage>
        <taxon>Eukaryota</taxon>
        <taxon>Fungi</taxon>
        <taxon>Dikarya</taxon>
        <taxon>Ascomycota</taxon>
        <taxon>Pezizomycotina</taxon>
        <taxon>Leotiomycetes</taxon>
        <taxon>Erysiphales</taxon>
        <taxon>Erysiphaceae</taxon>
        <taxon>Erysiphe</taxon>
    </lineage>
</organism>
<dbReference type="Proteomes" id="UP000286134">
    <property type="component" value="Unassembled WGS sequence"/>
</dbReference>
<name>A0A420I8H7_9PEZI</name>
<accession>A0A420I8H7</accession>
<evidence type="ECO:0000313" key="2">
    <source>
        <dbReference type="Proteomes" id="UP000286134"/>
    </source>
</evidence>
<dbReference type="OrthoDB" id="10523885at2759"/>
<reference evidence="1 2" key="1">
    <citation type="journal article" date="2018" name="BMC Genomics">
        <title>Comparative genome analyses reveal sequence features reflecting distinct modes of host-adaptation between dicot and monocot powdery mildew.</title>
        <authorList>
            <person name="Wu Y."/>
            <person name="Ma X."/>
            <person name="Pan Z."/>
            <person name="Kale S.D."/>
            <person name="Song Y."/>
            <person name="King H."/>
            <person name="Zhang Q."/>
            <person name="Presley C."/>
            <person name="Deng X."/>
            <person name="Wei C.I."/>
            <person name="Xiao S."/>
        </authorList>
    </citation>
    <scope>NUCLEOTIDE SEQUENCE [LARGE SCALE GENOMIC DNA]</scope>
    <source>
        <strain evidence="1">UMSG2</strain>
    </source>
</reference>
<comment type="caution">
    <text evidence="1">The sequence shown here is derived from an EMBL/GenBank/DDBJ whole genome shotgun (WGS) entry which is preliminary data.</text>
</comment>
<keyword evidence="2" id="KW-1185">Reference proteome</keyword>
<dbReference type="EMBL" id="MCFK01000114">
    <property type="protein sequence ID" value="RKF65952.1"/>
    <property type="molecule type" value="Genomic_DNA"/>
</dbReference>
<gene>
    <name evidence="1" type="ORF">OnM2_001024</name>
</gene>
<sequence length="63" mass="7133">MHFAPPSYSEDRIRTCSFHTANGERLSMVLPTDNVSIDGVVKMSNTFDRNFLRQDSQINASIN</sequence>
<proteinExistence type="predicted"/>
<dbReference type="AlphaFoldDB" id="A0A420I8H7"/>